<dbReference type="GO" id="GO:0016740">
    <property type="term" value="F:transferase activity"/>
    <property type="evidence" value="ECO:0007669"/>
    <property type="project" value="UniProtKB-KW"/>
</dbReference>
<dbReference type="AlphaFoldDB" id="A0A538U534"/>
<dbReference type="PANTHER" id="PTHR22572">
    <property type="entry name" value="SUGAR-1-PHOSPHATE GUANYL TRANSFERASE"/>
    <property type="match status" value="1"/>
</dbReference>
<dbReference type="InterPro" id="IPR050486">
    <property type="entry name" value="Mannose-1P_guanyltransferase"/>
</dbReference>
<evidence type="ECO:0000259" key="1">
    <source>
        <dbReference type="Pfam" id="PF00483"/>
    </source>
</evidence>
<keyword evidence="2" id="KW-0808">Transferase</keyword>
<dbReference type="Proteomes" id="UP000319771">
    <property type="component" value="Unassembled WGS sequence"/>
</dbReference>
<gene>
    <name evidence="2" type="ORF">E6K81_11210</name>
</gene>
<dbReference type="Pfam" id="PF00483">
    <property type="entry name" value="NTP_transferase"/>
    <property type="match status" value="1"/>
</dbReference>
<dbReference type="EMBL" id="VBPB01000192">
    <property type="protein sequence ID" value="TMQ70988.1"/>
    <property type="molecule type" value="Genomic_DNA"/>
</dbReference>
<reference evidence="2 3" key="1">
    <citation type="journal article" date="2019" name="Nat. Microbiol.">
        <title>Mediterranean grassland soil C-N compound turnover is dependent on rainfall and depth, and is mediated by genomically divergent microorganisms.</title>
        <authorList>
            <person name="Diamond S."/>
            <person name="Andeer P.F."/>
            <person name="Li Z."/>
            <person name="Crits-Christoph A."/>
            <person name="Burstein D."/>
            <person name="Anantharaman K."/>
            <person name="Lane K.R."/>
            <person name="Thomas B.C."/>
            <person name="Pan C."/>
            <person name="Northen T.R."/>
            <person name="Banfield J.F."/>
        </authorList>
    </citation>
    <scope>NUCLEOTIDE SEQUENCE [LARGE SCALE GENOMIC DNA]</scope>
    <source>
        <strain evidence="2">WS_11</strain>
    </source>
</reference>
<dbReference type="CDD" id="cd06915">
    <property type="entry name" value="NTP_transferase_WcbM_like"/>
    <property type="match status" value="1"/>
</dbReference>
<comment type="caution">
    <text evidence="2">The sequence shown here is derived from an EMBL/GenBank/DDBJ whole genome shotgun (WGS) entry which is preliminary data.</text>
</comment>
<dbReference type="InterPro" id="IPR005835">
    <property type="entry name" value="NTP_transferase_dom"/>
</dbReference>
<accession>A0A538U534</accession>
<evidence type="ECO:0000313" key="2">
    <source>
        <dbReference type="EMBL" id="TMQ70988.1"/>
    </source>
</evidence>
<protein>
    <submittedName>
        <fullName evidence="2">Nucleotidyltransferase</fullName>
    </submittedName>
</protein>
<feature type="domain" description="Nucleotidyl transferase" evidence="1">
    <location>
        <begin position="3"/>
        <end position="230"/>
    </location>
</feature>
<name>A0A538U534_UNCEI</name>
<evidence type="ECO:0000313" key="3">
    <source>
        <dbReference type="Proteomes" id="UP000319771"/>
    </source>
</evidence>
<dbReference type="InterPro" id="IPR029044">
    <property type="entry name" value="Nucleotide-diphossugar_trans"/>
</dbReference>
<sequence>MRAFVLAGGLGTRLRPRFGDLPKALTPLGGRPFLTRQLEWLARHGVREVVLCAGHGAEVVRRELGDGARWGVRLEYSVEAEPLGTGGALKHAERFVAGPALVVNGDTLAPCDPWALERARWETGAVGAIALFQVGEAAARGRVECDAEGVVARFVEKDASFRGPAWVNGGLYAFAPALWAELPAAGGAAAACSLEREILPALAARGRLRGLKLPGEFFDIGTPEEWERAERDFSA</sequence>
<dbReference type="Gene3D" id="3.90.550.10">
    <property type="entry name" value="Spore Coat Polysaccharide Biosynthesis Protein SpsA, Chain A"/>
    <property type="match status" value="1"/>
</dbReference>
<dbReference type="SUPFAM" id="SSF53448">
    <property type="entry name" value="Nucleotide-diphospho-sugar transferases"/>
    <property type="match status" value="1"/>
</dbReference>
<proteinExistence type="predicted"/>
<organism evidence="2 3">
    <name type="scientific">Eiseniibacteriota bacterium</name>
    <dbReference type="NCBI Taxonomy" id="2212470"/>
    <lineage>
        <taxon>Bacteria</taxon>
        <taxon>Candidatus Eiseniibacteriota</taxon>
    </lineage>
</organism>